<dbReference type="Gene3D" id="1.10.630.10">
    <property type="entry name" value="Cytochrome P450"/>
    <property type="match status" value="1"/>
</dbReference>
<organism evidence="14 15">
    <name type="scientific">Polarella glacialis</name>
    <name type="common">Dinoflagellate</name>
    <dbReference type="NCBI Taxonomy" id="89957"/>
    <lineage>
        <taxon>Eukaryota</taxon>
        <taxon>Sar</taxon>
        <taxon>Alveolata</taxon>
        <taxon>Dinophyceae</taxon>
        <taxon>Suessiales</taxon>
        <taxon>Suessiaceae</taxon>
        <taxon>Polarella</taxon>
    </lineage>
</organism>
<feature type="domain" description="Flavodoxin-like" evidence="12">
    <location>
        <begin position="713"/>
        <end position="860"/>
    </location>
</feature>
<protein>
    <recommendedName>
        <fullName evidence="10">NADPH--hemoprotein reductase</fullName>
        <ecNumber evidence="10">1.6.2.4</ecNumber>
    </recommendedName>
</protein>
<keyword evidence="9" id="KW-0560">Oxidoreductase</keyword>
<evidence type="ECO:0000256" key="9">
    <source>
        <dbReference type="ARBA" id="ARBA00023002"/>
    </source>
</evidence>
<dbReference type="GO" id="GO:0050660">
    <property type="term" value="F:flavin adenine dinucleotide binding"/>
    <property type="evidence" value="ECO:0007669"/>
    <property type="project" value="TreeGrafter"/>
</dbReference>
<dbReference type="InterPro" id="IPR003097">
    <property type="entry name" value="CysJ-like_FAD-binding"/>
</dbReference>
<accession>A0A813HXZ9</accession>
<keyword evidence="7" id="KW-0274">FAD</keyword>
<keyword evidence="6" id="KW-0288">FMN</keyword>
<dbReference type="PANTHER" id="PTHR19384:SF17">
    <property type="entry name" value="NADPH--CYTOCHROME P450 REDUCTASE"/>
    <property type="match status" value="1"/>
</dbReference>
<feature type="domain" description="FAD-binding FR-type" evidence="13">
    <location>
        <begin position="929"/>
        <end position="1179"/>
    </location>
</feature>
<dbReference type="PRINTS" id="PR00369">
    <property type="entry name" value="FLAVODOXIN"/>
</dbReference>
<dbReference type="PROSITE" id="PS51384">
    <property type="entry name" value="FAD_FR"/>
    <property type="match status" value="1"/>
</dbReference>
<dbReference type="InterPro" id="IPR036396">
    <property type="entry name" value="Cyt_P450_sf"/>
</dbReference>
<dbReference type="Pfam" id="PF00667">
    <property type="entry name" value="FAD_binding_1"/>
    <property type="match status" value="1"/>
</dbReference>
<comment type="cofactor">
    <cofactor evidence="2">
        <name>FAD</name>
        <dbReference type="ChEBI" id="CHEBI:57692"/>
    </cofactor>
</comment>
<dbReference type="SUPFAM" id="SSF52343">
    <property type="entry name" value="Ferredoxin reductase-like, C-terminal NADP-linked domain"/>
    <property type="match status" value="1"/>
</dbReference>
<evidence type="ECO:0000256" key="8">
    <source>
        <dbReference type="ARBA" id="ARBA00022857"/>
    </source>
</evidence>
<dbReference type="Gene3D" id="1.20.990.10">
    <property type="entry name" value="NADPH-cytochrome p450 Reductase, Chain A, domain 3"/>
    <property type="match status" value="1"/>
</dbReference>
<dbReference type="InterPro" id="IPR001709">
    <property type="entry name" value="Flavoprot_Pyr_Nucl_cyt_Rdtase"/>
</dbReference>
<keyword evidence="15" id="KW-1185">Reference proteome</keyword>
<dbReference type="GO" id="GO:0004497">
    <property type="term" value="F:monooxygenase activity"/>
    <property type="evidence" value="ECO:0007669"/>
    <property type="project" value="InterPro"/>
</dbReference>
<comment type="similarity">
    <text evidence="3">In the N-terminal section; belongs to the cytochrome P450 family.</text>
</comment>
<dbReference type="InterPro" id="IPR023173">
    <property type="entry name" value="NADPH_Cyt_P450_Rdtase_alpha"/>
</dbReference>
<evidence type="ECO:0000256" key="2">
    <source>
        <dbReference type="ARBA" id="ARBA00001974"/>
    </source>
</evidence>
<dbReference type="PROSITE" id="PS50902">
    <property type="entry name" value="FLAVODOXIN_LIKE"/>
    <property type="match status" value="1"/>
</dbReference>
<reference evidence="14" key="1">
    <citation type="submission" date="2021-02" db="EMBL/GenBank/DDBJ databases">
        <authorList>
            <person name="Dougan E. K."/>
            <person name="Rhodes N."/>
            <person name="Thang M."/>
            <person name="Chan C."/>
        </authorList>
    </citation>
    <scope>NUCLEOTIDE SEQUENCE</scope>
</reference>
<gene>
    <name evidence="14" type="ORF">PGLA1383_LOCUS57766</name>
</gene>
<sequence length="1337" mass="142872">MPEVSGNTKVAVAVAATGVGLYLLAKGSKRATLRAARRAAAPVFEYHLAVHLDTGSGGWALVKHPKAGSLDKLRTAVAQALGLTDKDADGLQLYPVQRGAGGRCTSLEGSLADLANLEALLACLPPEQLQVVELLCTRAGAGAPMPSAVPDSAPTFPLPGASLPYVGTTYHLLGPEPVPHYNLANNVFPAHAAKYPYGSTVRSYSGGVKSNIGDFPTGTVFHPDAETMTTWSADAEIAAELISRSADFPKLWNRPAQIALQDFTGNGLFTSSETSEDWQVGHSLLPRGFNQIKVKSYAPQIMAKTRAFVREWSAFPAGHRLEGVNDWLTAMTADAVVACSMGLDMQNVERLGSKQPPHPFIDAFRFGLGYSGQTITAKSEYGLKRFLPGFGAAAKMEARYRESKASMEKQVEQLVEGTRSGDIGGQNSVIRSMLEDKAGNGKHVRYGVMYAHVANLMIAGHETTAATLGFTLQLLAENPICEARALEEVRRVLGRKTEPCAEDVPQLQYVEQCFREALRLYSPVTNISRDAAYDTLLGGRRVFQGERVSVVTRALHTNPEYWGGEFGDPLSFNPERFAPAAVQSRHPNAYHPWGFGTRACIGSQFALFEAKTFLASLLIHFRLEGIPGYQLRAGFHAGGAAPSAENLAFVLYPRAGGPLWTDSGAMRSLPPLLPELKAAATVATPAPSTAAEAASATEKASGYATGSTGGPVMRVLYGSNCGACNEFALQVAAAAGKCGFQAAASSLDSAVIEEQQGLMVPDGSLLVVVTSTYNGQPPDNAVSFKKWLLQQADGSLSKGGLRYAVFGVGNSQWHTYQQFPRELDAGLQRCGAERISELGACDVDGASFESDFDSWLARLLQAVGGGATPSAADGDLEEALDGVEEFILEEVAGSQPLLSDIGTAIQALYRGTDAAFKMLGIDGNLYRSVRKVCLEVAEDSHELCQKSSARSVRHVTLKLPKGYSEYRAGDHLEILPPNEPVLVAWALDAIGVSPEAVVTWDPSKTSRRSRSMDNGIAEQVWSKVPAMRVPACLVLEWVPDLASPPSRKVCASLARRAASAGAKEELMLLGMDSEVYKQRVAGPSLSLAELLQRYKGQLNMSLGQLVALAKPLAARRYSISSSPAGAADPCLVTATVGQVEFTTGTGRVHKGLASTCLGSLPKGGVIPGCVRSASNFHLPDDALAPLLLVGPGTGIAPMMGFLQEREAQLKKGCRLGPAVLFFGCRRSDEDYLYREQLAAHLRSGALSELHVSFSRESEQKVYVQDKIWENRSAVWKLLQHPKAAVYVCGDARSMAPDVKRALQRVAEECGGRSGPAAANMVGAMVEAQRYVEDVWAS</sequence>
<evidence type="ECO:0000256" key="10">
    <source>
        <dbReference type="ARBA" id="ARBA00023797"/>
    </source>
</evidence>
<dbReference type="OrthoDB" id="1470350at2759"/>
<evidence type="ECO:0000256" key="11">
    <source>
        <dbReference type="ARBA" id="ARBA00049342"/>
    </source>
</evidence>
<dbReference type="InterPro" id="IPR001094">
    <property type="entry name" value="Flavdoxin-like"/>
</dbReference>
<dbReference type="GO" id="GO:0010181">
    <property type="term" value="F:FMN binding"/>
    <property type="evidence" value="ECO:0007669"/>
    <property type="project" value="InterPro"/>
</dbReference>
<evidence type="ECO:0000256" key="5">
    <source>
        <dbReference type="ARBA" id="ARBA00022630"/>
    </source>
</evidence>
<evidence type="ECO:0000313" key="15">
    <source>
        <dbReference type="Proteomes" id="UP000654075"/>
    </source>
</evidence>
<dbReference type="SUPFAM" id="SSF63380">
    <property type="entry name" value="Riboflavin synthase domain-like"/>
    <property type="match status" value="1"/>
</dbReference>
<dbReference type="GO" id="GO:0016705">
    <property type="term" value="F:oxidoreductase activity, acting on paired donors, with incorporation or reduction of molecular oxygen"/>
    <property type="evidence" value="ECO:0007669"/>
    <property type="project" value="InterPro"/>
</dbReference>
<dbReference type="PRINTS" id="PR00371">
    <property type="entry name" value="FPNCR"/>
</dbReference>
<dbReference type="Gene3D" id="2.40.30.10">
    <property type="entry name" value="Translation factors"/>
    <property type="match status" value="1"/>
</dbReference>
<dbReference type="GO" id="GO:0003958">
    <property type="term" value="F:NADPH-hemoprotein reductase activity"/>
    <property type="evidence" value="ECO:0007669"/>
    <property type="project" value="UniProtKB-EC"/>
</dbReference>
<dbReference type="InterPro" id="IPR039261">
    <property type="entry name" value="FNR_nucleotide-bd"/>
</dbReference>
<evidence type="ECO:0000256" key="1">
    <source>
        <dbReference type="ARBA" id="ARBA00001917"/>
    </source>
</evidence>
<dbReference type="SUPFAM" id="SSF52218">
    <property type="entry name" value="Flavoproteins"/>
    <property type="match status" value="1"/>
</dbReference>
<dbReference type="InterPro" id="IPR008254">
    <property type="entry name" value="Flavodoxin/NO_synth"/>
</dbReference>
<dbReference type="PANTHER" id="PTHR19384">
    <property type="entry name" value="NITRIC OXIDE SYNTHASE-RELATED"/>
    <property type="match status" value="1"/>
</dbReference>
<evidence type="ECO:0000256" key="6">
    <source>
        <dbReference type="ARBA" id="ARBA00022643"/>
    </source>
</evidence>
<dbReference type="InterPro" id="IPR017938">
    <property type="entry name" value="Riboflavin_synthase-like_b-brl"/>
</dbReference>
<dbReference type="FunFam" id="3.40.50.80:FF:000001">
    <property type="entry name" value="NADPH--cytochrome P450 reductase 1"/>
    <property type="match status" value="1"/>
</dbReference>
<dbReference type="InterPro" id="IPR001128">
    <property type="entry name" value="Cyt_P450"/>
</dbReference>
<dbReference type="GO" id="GO:0005829">
    <property type="term" value="C:cytosol"/>
    <property type="evidence" value="ECO:0007669"/>
    <property type="project" value="TreeGrafter"/>
</dbReference>
<dbReference type="EMBL" id="CAJNNV010033356">
    <property type="protein sequence ID" value="CAE8643420.1"/>
    <property type="molecule type" value="Genomic_DNA"/>
</dbReference>
<dbReference type="EC" id="1.6.2.4" evidence="10"/>
<evidence type="ECO:0000256" key="3">
    <source>
        <dbReference type="ARBA" id="ARBA00010018"/>
    </source>
</evidence>
<evidence type="ECO:0000259" key="13">
    <source>
        <dbReference type="PROSITE" id="PS51384"/>
    </source>
</evidence>
<dbReference type="Gene3D" id="3.40.50.360">
    <property type="match status" value="1"/>
</dbReference>
<proteinExistence type="inferred from homology"/>
<comment type="caution">
    <text evidence="14">The sequence shown here is derived from an EMBL/GenBank/DDBJ whole genome shotgun (WGS) entry which is preliminary data.</text>
</comment>
<dbReference type="InterPro" id="IPR017972">
    <property type="entry name" value="Cyt_P450_CS"/>
</dbReference>
<dbReference type="InterPro" id="IPR017927">
    <property type="entry name" value="FAD-bd_FR_type"/>
</dbReference>
<evidence type="ECO:0000256" key="4">
    <source>
        <dbReference type="ARBA" id="ARBA00022448"/>
    </source>
</evidence>
<dbReference type="Pfam" id="PF00258">
    <property type="entry name" value="Flavodoxin_1"/>
    <property type="match status" value="1"/>
</dbReference>
<dbReference type="GO" id="GO:0005506">
    <property type="term" value="F:iron ion binding"/>
    <property type="evidence" value="ECO:0007669"/>
    <property type="project" value="InterPro"/>
</dbReference>
<keyword evidence="5" id="KW-0285">Flavoprotein</keyword>
<dbReference type="Gene3D" id="3.40.50.80">
    <property type="entry name" value="Nucleotide-binding domain of ferredoxin-NADP reductase (FNR) module"/>
    <property type="match status" value="1"/>
</dbReference>
<dbReference type="InterPro" id="IPR029039">
    <property type="entry name" value="Flavoprotein-like_sf"/>
</dbReference>
<comment type="catalytic activity">
    <reaction evidence="11">
        <text>2 oxidized [cytochrome P450] + NADPH = 2 reduced [cytochrome P450] + NADP(+) + H(+)</text>
        <dbReference type="Rhea" id="RHEA:24040"/>
        <dbReference type="Rhea" id="RHEA-COMP:14627"/>
        <dbReference type="Rhea" id="RHEA-COMP:14628"/>
        <dbReference type="ChEBI" id="CHEBI:15378"/>
        <dbReference type="ChEBI" id="CHEBI:55376"/>
        <dbReference type="ChEBI" id="CHEBI:57783"/>
        <dbReference type="ChEBI" id="CHEBI:58349"/>
        <dbReference type="ChEBI" id="CHEBI:60344"/>
        <dbReference type="EC" id="1.6.2.4"/>
    </reaction>
</comment>
<dbReference type="InterPro" id="IPR001433">
    <property type="entry name" value="OxRdtase_FAD/NAD-bd"/>
</dbReference>
<evidence type="ECO:0000256" key="7">
    <source>
        <dbReference type="ARBA" id="ARBA00022827"/>
    </source>
</evidence>
<name>A0A813HXZ9_POLGL</name>
<evidence type="ECO:0000313" key="14">
    <source>
        <dbReference type="EMBL" id="CAE8643420.1"/>
    </source>
</evidence>
<dbReference type="SUPFAM" id="SSF48264">
    <property type="entry name" value="Cytochrome P450"/>
    <property type="match status" value="1"/>
</dbReference>
<dbReference type="Pfam" id="PF00175">
    <property type="entry name" value="NAD_binding_1"/>
    <property type="match status" value="1"/>
</dbReference>
<keyword evidence="8" id="KW-0521">NADP</keyword>
<dbReference type="Pfam" id="PF00067">
    <property type="entry name" value="p450"/>
    <property type="match status" value="1"/>
</dbReference>
<dbReference type="PROSITE" id="PS00086">
    <property type="entry name" value="CYTOCHROME_P450"/>
    <property type="match status" value="1"/>
</dbReference>
<dbReference type="GO" id="GO:0020037">
    <property type="term" value="F:heme binding"/>
    <property type="evidence" value="ECO:0007669"/>
    <property type="project" value="InterPro"/>
</dbReference>
<dbReference type="Proteomes" id="UP000654075">
    <property type="component" value="Unassembled WGS sequence"/>
</dbReference>
<evidence type="ECO:0000259" key="12">
    <source>
        <dbReference type="PROSITE" id="PS50902"/>
    </source>
</evidence>
<comment type="cofactor">
    <cofactor evidence="1">
        <name>FMN</name>
        <dbReference type="ChEBI" id="CHEBI:58210"/>
    </cofactor>
</comment>
<keyword evidence="4" id="KW-0813">Transport</keyword>
<dbReference type="OMA" id="TQLVMKW"/>